<dbReference type="CDD" id="cd00155">
    <property type="entry name" value="RasGEF"/>
    <property type="match status" value="1"/>
</dbReference>
<evidence type="ECO:0000256" key="1">
    <source>
        <dbReference type="ARBA" id="ARBA00022658"/>
    </source>
</evidence>
<accession>A0A8E2ATU3</accession>
<dbReference type="CDD" id="cd06224">
    <property type="entry name" value="REM"/>
    <property type="match status" value="1"/>
</dbReference>
<evidence type="ECO:0000259" key="4">
    <source>
        <dbReference type="PROSITE" id="PS50212"/>
    </source>
</evidence>
<gene>
    <name evidence="5" type="ORF">OBBRIDRAFT_778932</name>
</gene>
<dbReference type="SMART" id="SM00229">
    <property type="entry name" value="RasGEFN"/>
    <property type="match status" value="1"/>
</dbReference>
<dbReference type="InterPro" id="IPR036964">
    <property type="entry name" value="RASGEF_cat_dom_sf"/>
</dbReference>
<dbReference type="SMART" id="SM00147">
    <property type="entry name" value="RasGEF"/>
    <property type="match status" value="1"/>
</dbReference>
<dbReference type="Gene3D" id="1.20.870.10">
    <property type="entry name" value="Son of sevenless (SoS) protein Chain: S domain 1"/>
    <property type="match status" value="1"/>
</dbReference>
<evidence type="ECO:0000313" key="5">
    <source>
        <dbReference type="EMBL" id="OCH89134.1"/>
    </source>
</evidence>
<dbReference type="PANTHER" id="PTHR23113:SF368">
    <property type="entry name" value="CELL DIVISION CONTROL PROTEIN 25"/>
    <property type="match status" value="1"/>
</dbReference>
<dbReference type="Pfam" id="PF00617">
    <property type="entry name" value="RasGEF"/>
    <property type="match status" value="1"/>
</dbReference>
<dbReference type="InterPro" id="IPR023578">
    <property type="entry name" value="Ras_GEF_dom_sf"/>
</dbReference>
<dbReference type="GO" id="GO:0005085">
    <property type="term" value="F:guanyl-nucleotide exchange factor activity"/>
    <property type="evidence" value="ECO:0007669"/>
    <property type="project" value="UniProtKB-KW"/>
</dbReference>
<evidence type="ECO:0000256" key="2">
    <source>
        <dbReference type="PROSITE-ProRule" id="PRU00168"/>
    </source>
</evidence>
<dbReference type="Proteomes" id="UP000250043">
    <property type="component" value="Unassembled WGS sequence"/>
</dbReference>
<organism evidence="5 6">
    <name type="scientific">Obba rivulosa</name>
    <dbReference type="NCBI Taxonomy" id="1052685"/>
    <lineage>
        <taxon>Eukaryota</taxon>
        <taxon>Fungi</taxon>
        <taxon>Dikarya</taxon>
        <taxon>Basidiomycota</taxon>
        <taxon>Agaricomycotina</taxon>
        <taxon>Agaricomycetes</taxon>
        <taxon>Polyporales</taxon>
        <taxon>Gelatoporiaceae</taxon>
        <taxon>Obba</taxon>
    </lineage>
</organism>
<dbReference type="PROSITE" id="PS50009">
    <property type="entry name" value="RASGEF_CAT"/>
    <property type="match status" value="1"/>
</dbReference>
<reference evidence="5 6" key="1">
    <citation type="submission" date="2016-07" db="EMBL/GenBank/DDBJ databases">
        <title>Draft genome of the white-rot fungus Obba rivulosa 3A-2.</title>
        <authorList>
            <consortium name="DOE Joint Genome Institute"/>
            <person name="Miettinen O."/>
            <person name="Riley R."/>
            <person name="Acob R."/>
            <person name="Barry K."/>
            <person name="Cullen D."/>
            <person name="De Vries R."/>
            <person name="Hainaut M."/>
            <person name="Hatakka A."/>
            <person name="Henrissat B."/>
            <person name="Hilden K."/>
            <person name="Kuo R."/>
            <person name="Labutti K."/>
            <person name="Lipzen A."/>
            <person name="Makela M.R."/>
            <person name="Sandor L."/>
            <person name="Spatafora J.W."/>
            <person name="Grigoriev I.V."/>
            <person name="Hibbett D.S."/>
        </authorList>
    </citation>
    <scope>NUCLEOTIDE SEQUENCE [LARGE SCALE GENOMIC DNA]</scope>
    <source>
        <strain evidence="5 6">3A-2</strain>
    </source>
</reference>
<dbReference type="Pfam" id="PF00618">
    <property type="entry name" value="RasGEF_N"/>
    <property type="match status" value="1"/>
</dbReference>
<evidence type="ECO:0000259" key="3">
    <source>
        <dbReference type="PROSITE" id="PS50009"/>
    </source>
</evidence>
<dbReference type="EMBL" id="KV722434">
    <property type="protein sequence ID" value="OCH89134.1"/>
    <property type="molecule type" value="Genomic_DNA"/>
</dbReference>
<keyword evidence="1 2" id="KW-0344">Guanine-nucleotide releasing factor</keyword>
<evidence type="ECO:0000313" key="6">
    <source>
        <dbReference type="Proteomes" id="UP000250043"/>
    </source>
</evidence>
<dbReference type="OrthoDB" id="546434at2759"/>
<dbReference type="InterPro" id="IPR001895">
    <property type="entry name" value="RASGEF_cat_dom"/>
</dbReference>
<feature type="domain" description="Ras-GEF" evidence="3">
    <location>
        <begin position="177"/>
        <end position="404"/>
    </location>
</feature>
<dbReference type="SUPFAM" id="SSF48366">
    <property type="entry name" value="Ras GEF"/>
    <property type="match status" value="1"/>
</dbReference>
<keyword evidence="6" id="KW-1185">Reference proteome</keyword>
<dbReference type="InterPro" id="IPR008937">
    <property type="entry name" value="Ras-like_GEF"/>
</dbReference>
<protein>
    <submittedName>
        <fullName evidence="5">Ras GEF</fullName>
    </submittedName>
</protein>
<feature type="domain" description="N-terminal Ras-GEF" evidence="4">
    <location>
        <begin position="19"/>
        <end position="152"/>
    </location>
</feature>
<dbReference type="PANTHER" id="PTHR23113">
    <property type="entry name" value="GUANINE NUCLEOTIDE EXCHANGE FACTOR"/>
    <property type="match status" value="1"/>
</dbReference>
<proteinExistence type="predicted"/>
<sequence length="439" mass="48554">MTTSEFSSSQIQPSLLVHPDGHVLAATPQVLVEYLTEQEDIDPAFAEVFLGTFKSFMTVNELLNALVCQYCKDVPLGLTSAEVNEWRNTKQPVVRARVLEVVKAMLGDNSILKQDDQTVLDRVSEFLSEPDFMEDERASELARLVPLAQTRLSKPQEAECATIISVTAKRRSLRETEPHELAEQLTLMDAALYKQVRVVDCLKRMQAPGSAWATDDSITPVIGLSNKIALWVGWSVLHEEDLVSRVATVTYLIDVAKHCRDSHNFSSMTDILSGLNSPPVRRLKATWAGVGAESMAVMQACESTIDVAGGLVAYRSTLAHTMPPCVPFIGAYLTLLAQINGAEDNEVPERLVDFGKLRKAYPILQEIHRFQLVPYGIEPIPAVASYLEDALSEIGDGDAEVFPMLQLSFQIETHRPEDEELEKFLQAIEGSPGEVEGMQ</sequence>
<dbReference type="Gene3D" id="1.10.840.10">
    <property type="entry name" value="Ras guanine-nucleotide exchange factors catalytic domain"/>
    <property type="match status" value="1"/>
</dbReference>
<dbReference type="PROSITE" id="PS50212">
    <property type="entry name" value="RASGEF_NTER"/>
    <property type="match status" value="1"/>
</dbReference>
<dbReference type="InterPro" id="IPR000651">
    <property type="entry name" value="Ras-like_Gua-exchang_fac_N"/>
</dbReference>
<dbReference type="GO" id="GO:0007265">
    <property type="term" value="P:Ras protein signal transduction"/>
    <property type="evidence" value="ECO:0007669"/>
    <property type="project" value="TreeGrafter"/>
</dbReference>
<name>A0A8E2ATU3_9APHY</name>
<dbReference type="AlphaFoldDB" id="A0A8E2ATU3"/>
<dbReference type="GO" id="GO:0005886">
    <property type="term" value="C:plasma membrane"/>
    <property type="evidence" value="ECO:0007669"/>
    <property type="project" value="TreeGrafter"/>
</dbReference>